<keyword evidence="4" id="KW-0949">S-adenosyl-L-methionine</keyword>
<dbReference type="PROSITE" id="PS51585">
    <property type="entry name" value="SAM_MT_TPMT"/>
    <property type="match status" value="1"/>
</dbReference>
<dbReference type="CDD" id="cd02440">
    <property type="entry name" value="AdoMet_MTases"/>
    <property type="match status" value="1"/>
</dbReference>
<evidence type="ECO:0000256" key="4">
    <source>
        <dbReference type="ARBA" id="ARBA00022691"/>
    </source>
</evidence>
<keyword evidence="2 5" id="KW-0489">Methyltransferase</keyword>
<proteinExistence type="predicted"/>
<keyword evidence="1" id="KW-0597">Phosphoprotein</keyword>
<dbReference type="InterPro" id="IPR008854">
    <property type="entry name" value="TPMT"/>
</dbReference>
<gene>
    <name evidence="5" type="ORF">SAMN05660461_2108</name>
</gene>
<dbReference type="GO" id="GO:0008757">
    <property type="term" value="F:S-adenosylmethionine-dependent methyltransferase activity"/>
    <property type="evidence" value="ECO:0007669"/>
    <property type="project" value="InterPro"/>
</dbReference>
<keyword evidence="3 5" id="KW-0808">Transferase</keyword>
<protein>
    <submittedName>
        <fullName evidence="5">Thiopurine S-methyltransferase (TPMT)</fullName>
    </submittedName>
</protein>
<accession>A0A1T5NL49</accession>
<evidence type="ECO:0000256" key="3">
    <source>
        <dbReference type="ARBA" id="ARBA00022679"/>
    </source>
</evidence>
<dbReference type="RefSeq" id="WP_079469318.1">
    <property type="nucleotide sequence ID" value="NZ_FUZZ01000001.1"/>
</dbReference>
<dbReference type="Proteomes" id="UP000190166">
    <property type="component" value="Unassembled WGS sequence"/>
</dbReference>
<dbReference type="InterPro" id="IPR029063">
    <property type="entry name" value="SAM-dependent_MTases_sf"/>
</dbReference>
<dbReference type="PANTHER" id="PTHR32183:SF6">
    <property type="entry name" value="CYSTEINE SULFINATE DESULFINASE_CYSTEINE DESULFURASE AND RELATED ENZYMES"/>
    <property type="match status" value="1"/>
</dbReference>
<name>A0A1T5NL49_9BACT</name>
<keyword evidence="6" id="KW-1185">Reference proteome</keyword>
<dbReference type="GO" id="GO:0032259">
    <property type="term" value="P:methylation"/>
    <property type="evidence" value="ECO:0007669"/>
    <property type="project" value="UniProtKB-KW"/>
</dbReference>
<organism evidence="5 6">
    <name type="scientific">Chitinophaga ginsengisegetis</name>
    <dbReference type="NCBI Taxonomy" id="393003"/>
    <lineage>
        <taxon>Bacteria</taxon>
        <taxon>Pseudomonadati</taxon>
        <taxon>Bacteroidota</taxon>
        <taxon>Chitinophagia</taxon>
        <taxon>Chitinophagales</taxon>
        <taxon>Chitinophagaceae</taxon>
        <taxon>Chitinophaga</taxon>
    </lineage>
</organism>
<reference evidence="6" key="1">
    <citation type="submission" date="2017-02" db="EMBL/GenBank/DDBJ databases">
        <authorList>
            <person name="Varghese N."/>
            <person name="Submissions S."/>
        </authorList>
    </citation>
    <scope>NUCLEOTIDE SEQUENCE [LARGE SCALE GENOMIC DNA]</scope>
    <source>
        <strain evidence="6">DSM 18108</strain>
    </source>
</reference>
<dbReference type="EMBL" id="FUZZ01000001">
    <property type="protein sequence ID" value="SKD01231.1"/>
    <property type="molecule type" value="Genomic_DNA"/>
</dbReference>
<evidence type="ECO:0000256" key="2">
    <source>
        <dbReference type="ARBA" id="ARBA00022603"/>
    </source>
</evidence>
<dbReference type="AlphaFoldDB" id="A0A1T5NL49"/>
<dbReference type="Gene3D" id="3.40.50.150">
    <property type="entry name" value="Vaccinia Virus protein VP39"/>
    <property type="match status" value="1"/>
</dbReference>
<dbReference type="STRING" id="393003.SAMN05660461_2108"/>
<evidence type="ECO:0000313" key="5">
    <source>
        <dbReference type="EMBL" id="SKD01231.1"/>
    </source>
</evidence>
<dbReference type="PANTHER" id="PTHR32183">
    <property type="match status" value="1"/>
</dbReference>
<sequence length="199" mass="22772">MDSQYWNNRYLKGDTGWDMGAVSPPLKEYIDQLVDRDIRILIPGGGNSYEAAYLAGQAFSDVTVLDIAPVLVEQLRKTFARTRVKVLEEDFFAHKGSYDLVLEQTFFCALPPFLRMDYVEHMYSLIKPGGHLAGVLFNRHFTQDGPPFGGTEAEYTKLFSPLFDIKTLQPCYNSHPARQGTELFINFMPKIKKIWDEFS</sequence>
<dbReference type="SUPFAM" id="SSF53335">
    <property type="entry name" value="S-adenosyl-L-methionine-dependent methyltransferases"/>
    <property type="match status" value="1"/>
</dbReference>
<dbReference type="Pfam" id="PF05724">
    <property type="entry name" value="TPMT"/>
    <property type="match status" value="1"/>
</dbReference>
<evidence type="ECO:0000313" key="6">
    <source>
        <dbReference type="Proteomes" id="UP000190166"/>
    </source>
</evidence>
<evidence type="ECO:0000256" key="1">
    <source>
        <dbReference type="ARBA" id="ARBA00022553"/>
    </source>
</evidence>